<sequence length="50" mass="5535">MQKGTIVRGATSGKVIAKETVTTKAGTFDTYKIVFTERETIHATQVKYQT</sequence>
<name>A0A8B6M2M3_METTU</name>
<comment type="caution">
    <text evidence="1">The sequence shown here is derived from an EMBL/GenBank/DDBJ whole genome shotgun (WGS) entry which is preliminary data.</text>
</comment>
<dbReference type="EMBL" id="CABFMQ020000035">
    <property type="protein sequence ID" value="VTZ49034.1"/>
    <property type="molecule type" value="Genomic_DNA"/>
</dbReference>
<protein>
    <submittedName>
        <fullName evidence="1">Uncharacterized protein</fullName>
    </submittedName>
</protein>
<dbReference type="Proteomes" id="UP000485880">
    <property type="component" value="Unassembled WGS sequence"/>
</dbReference>
<gene>
    <name evidence="1" type="ORF">MPC4_130055</name>
</gene>
<accession>A0A8B6M2M3</accession>
<proteinExistence type="predicted"/>
<reference evidence="1 2" key="1">
    <citation type="submission" date="2019-05" db="EMBL/GenBank/DDBJ databases">
        <authorList>
            <person name="Farhan Ul Haque M."/>
        </authorList>
    </citation>
    <scope>NUCLEOTIDE SEQUENCE [LARGE SCALE GENOMIC DNA]</scope>
    <source>
        <strain evidence="1">2</strain>
    </source>
</reference>
<dbReference type="AlphaFoldDB" id="A0A8B6M2M3"/>
<organism evidence="1 2">
    <name type="scientific">Methylocella tundrae</name>
    <dbReference type="NCBI Taxonomy" id="227605"/>
    <lineage>
        <taxon>Bacteria</taxon>
        <taxon>Pseudomonadati</taxon>
        <taxon>Pseudomonadota</taxon>
        <taxon>Alphaproteobacteria</taxon>
        <taxon>Hyphomicrobiales</taxon>
        <taxon>Beijerinckiaceae</taxon>
        <taxon>Methylocella</taxon>
    </lineage>
</organism>
<evidence type="ECO:0000313" key="2">
    <source>
        <dbReference type="Proteomes" id="UP000485880"/>
    </source>
</evidence>
<evidence type="ECO:0000313" key="1">
    <source>
        <dbReference type="EMBL" id="VTZ49034.1"/>
    </source>
</evidence>
<keyword evidence="2" id="KW-1185">Reference proteome</keyword>
<dbReference type="Gene3D" id="2.40.360.20">
    <property type="match status" value="1"/>
</dbReference>